<name>A0A6A4RSA2_SCOMX</name>
<sequence length="150" mass="17612">MTRQNYIVLKTVEKHRNLHRSSHQRQHVIEPADPSVFLGLDLKTRQKTLKLLWVNGSSKPLGYIYRQIKQTHNYSKSVRIDYLIDSNDIHALPLCFSCSKSHSSGAPVKLNLEKERARERRQNLQSTVSRQKRPGMPRVRQTKEREEELK</sequence>
<dbReference type="EMBL" id="VEVO01000022">
    <property type="protein sequence ID" value="KAF0023157.1"/>
    <property type="molecule type" value="Genomic_DNA"/>
</dbReference>
<organism evidence="2 3">
    <name type="scientific">Scophthalmus maximus</name>
    <name type="common">Turbot</name>
    <name type="synonym">Psetta maxima</name>
    <dbReference type="NCBI Taxonomy" id="52904"/>
    <lineage>
        <taxon>Eukaryota</taxon>
        <taxon>Metazoa</taxon>
        <taxon>Chordata</taxon>
        <taxon>Craniata</taxon>
        <taxon>Vertebrata</taxon>
        <taxon>Euteleostomi</taxon>
        <taxon>Actinopterygii</taxon>
        <taxon>Neopterygii</taxon>
        <taxon>Teleostei</taxon>
        <taxon>Neoteleostei</taxon>
        <taxon>Acanthomorphata</taxon>
        <taxon>Carangaria</taxon>
        <taxon>Pleuronectiformes</taxon>
        <taxon>Pleuronectoidei</taxon>
        <taxon>Scophthalmidae</taxon>
        <taxon>Scophthalmus</taxon>
    </lineage>
</organism>
<proteinExistence type="predicted"/>
<accession>A0A6A4RSA2</accession>
<comment type="caution">
    <text evidence="2">The sequence shown here is derived from an EMBL/GenBank/DDBJ whole genome shotgun (WGS) entry which is preliminary data.</text>
</comment>
<feature type="region of interest" description="Disordered" evidence="1">
    <location>
        <begin position="101"/>
        <end position="150"/>
    </location>
</feature>
<evidence type="ECO:0000256" key="1">
    <source>
        <dbReference type="SAM" id="MobiDB-lite"/>
    </source>
</evidence>
<dbReference type="AlphaFoldDB" id="A0A6A4RSA2"/>
<feature type="compositionally biased region" description="Basic and acidic residues" evidence="1">
    <location>
        <begin position="111"/>
        <end position="122"/>
    </location>
</feature>
<gene>
    <name evidence="2" type="ORF">F2P81_023787</name>
</gene>
<dbReference type="Proteomes" id="UP000438429">
    <property type="component" value="Unassembled WGS sequence"/>
</dbReference>
<protein>
    <submittedName>
        <fullName evidence="2">Uncharacterized protein</fullName>
    </submittedName>
</protein>
<reference evidence="2 3" key="1">
    <citation type="submission" date="2019-06" db="EMBL/GenBank/DDBJ databases">
        <title>Draft genomes of female and male turbot (Scophthalmus maximus).</title>
        <authorList>
            <person name="Xu H."/>
            <person name="Xu X.-W."/>
            <person name="Shao C."/>
            <person name="Chen S."/>
        </authorList>
    </citation>
    <scope>NUCLEOTIDE SEQUENCE [LARGE SCALE GENOMIC DNA]</scope>
    <source>
        <strain evidence="2">Ysfricsl-2016a</strain>
        <tissue evidence="2">Blood</tissue>
    </source>
</reference>
<evidence type="ECO:0000313" key="2">
    <source>
        <dbReference type="EMBL" id="KAF0023157.1"/>
    </source>
</evidence>
<evidence type="ECO:0000313" key="3">
    <source>
        <dbReference type="Proteomes" id="UP000438429"/>
    </source>
</evidence>
<feature type="compositionally biased region" description="Basic and acidic residues" evidence="1">
    <location>
        <begin position="141"/>
        <end position="150"/>
    </location>
</feature>